<organism evidence="3 4">
    <name type="scientific">Pseudocercospora musae</name>
    <dbReference type="NCBI Taxonomy" id="113226"/>
    <lineage>
        <taxon>Eukaryota</taxon>
        <taxon>Fungi</taxon>
        <taxon>Dikarya</taxon>
        <taxon>Ascomycota</taxon>
        <taxon>Pezizomycotina</taxon>
        <taxon>Dothideomycetes</taxon>
        <taxon>Dothideomycetidae</taxon>
        <taxon>Mycosphaerellales</taxon>
        <taxon>Mycosphaerellaceae</taxon>
        <taxon>Pseudocercospora</taxon>
    </lineage>
</organism>
<accession>A0A139I407</accession>
<protein>
    <submittedName>
        <fullName evidence="3">Uncharacterized protein</fullName>
    </submittedName>
</protein>
<keyword evidence="2" id="KW-0472">Membrane</keyword>
<keyword evidence="2" id="KW-0812">Transmembrane</keyword>
<dbReference type="AlphaFoldDB" id="A0A139I407"/>
<keyword evidence="2" id="KW-1133">Transmembrane helix</keyword>
<reference evidence="3 4" key="1">
    <citation type="submission" date="2015-07" db="EMBL/GenBank/DDBJ databases">
        <title>Comparative genomics of the Sigatoka disease complex on banana suggests a link between parallel evolutionary changes in Pseudocercospora fijiensis and Pseudocercospora eumusae and increased virulence on the banana host.</title>
        <authorList>
            <person name="Chang T.-C."/>
            <person name="Salvucci A."/>
            <person name="Crous P.W."/>
            <person name="Stergiopoulos I."/>
        </authorList>
    </citation>
    <scope>NUCLEOTIDE SEQUENCE [LARGE SCALE GENOMIC DNA]</scope>
    <source>
        <strain evidence="3 4">CBS 116634</strain>
    </source>
</reference>
<evidence type="ECO:0000313" key="3">
    <source>
        <dbReference type="EMBL" id="KXT09305.1"/>
    </source>
</evidence>
<feature type="transmembrane region" description="Helical" evidence="2">
    <location>
        <begin position="310"/>
        <end position="331"/>
    </location>
</feature>
<dbReference type="OrthoDB" id="3650658at2759"/>
<dbReference type="Proteomes" id="UP000073492">
    <property type="component" value="Unassembled WGS sequence"/>
</dbReference>
<evidence type="ECO:0000256" key="1">
    <source>
        <dbReference type="SAM" id="MobiDB-lite"/>
    </source>
</evidence>
<dbReference type="EMBL" id="LFZO01000355">
    <property type="protein sequence ID" value="KXT09305.1"/>
    <property type="molecule type" value="Genomic_DNA"/>
</dbReference>
<feature type="region of interest" description="Disordered" evidence="1">
    <location>
        <begin position="146"/>
        <end position="183"/>
    </location>
</feature>
<keyword evidence="4" id="KW-1185">Reference proteome</keyword>
<gene>
    <name evidence="3" type="ORF">AC579_2861</name>
</gene>
<comment type="caution">
    <text evidence="3">The sequence shown here is derived from an EMBL/GenBank/DDBJ whole genome shotgun (WGS) entry which is preliminary data.</text>
</comment>
<feature type="compositionally biased region" description="Low complexity" evidence="1">
    <location>
        <begin position="210"/>
        <end position="221"/>
    </location>
</feature>
<sequence length="333" mass="37713">MAFNKLKCQTICSGSTRDYTVSMRCRISVASQYQEKVERHLRYRRIPDNATNIDFAAAPTAHLTSSTVRDVIGIFGSSGRNPALLPWQYSGEEQIAPSQLHHNDPGPVSRAHAFRRKHDWAQTTRNGSPADQSESEIDPTLRSLWLRGLGPRPHQPQNARQKEPPAPHQQNPARELRRKKKMNTVSIVLNGKTASYIRSLPEKERSTIRSPPALSPSPLASTRQPHFSFMRTLTDMSMTSSLPPSPSLRPKSRPHARKSSYSPGWYTPNEYNFTLDDFARKLNTRSKKFEVWAGRCAQNVVMALFSPTPIVLFLFNPIALIVWLGLGWWWFAG</sequence>
<feature type="region of interest" description="Disordered" evidence="1">
    <location>
        <begin position="237"/>
        <end position="261"/>
    </location>
</feature>
<proteinExistence type="predicted"/>
<name>A0A139I407_9PEZI</name>
<feature type="region of interest" description="Disordered" evidence="1">
    <location>
        <begin position="198"/>
        <end position="223"/>
    </location>
</feature>
<evidence type="ECO:0000256" key="2">
    <source>
        <dbReference type="SAM" id="Phobius"/>
    </source>
</evidence>
<evidence type="ECO:0000313" key="4">
    <source>
        <dbReference type="Proteomes" id="UP000073492"/>
    </source>
</evidence>